<evidence type="ECO:0000256" key="1">
    <source>
        <dbReference type="SAM" id="MobiDB-lite"/>
    </source>
</evidence>
<feature type="region of interest" description="Disordered" evidence="1">
    <location>
        <begin position="1"/>
        <end position="93"/>
    </location>
</feature>
<gene>
    <name evidence="2" type="primary">jg8013</name>
    <name evidence="2" type="ORF">PAEG_LOCUS13901</name>
</gene>
<organism evidence="2 3">
    <name type="scientific">Pararge aegeria aegeria</name>
    <dbReference type="NCBI Taxonomy" id="348720"/>
    <lineage>
        <taxon>Eukaryota</taxon>
        <taxon>Metazoa</taxon>
        <taxon>Ecdysozoa</taxon>
        <taxon>Arthropoda</taxon>
        <taxon>Hexapoda</taxon>
        <taxon>Insecta</taxon>
        <taxon>Pterygota</taxon>
        <taxon>Neoptera</taxon>
        <taxon>Endopterygota</taxon>
        <taxon>Lepidoptera</taxon>
        <taxon>Glossata</taxon>
        <taxon>Ditrysia</taxon>
        <taxon>Papilionoidea</taxon>
        <taxon>Nymphalidae</taxon>
        <taxon>Satyrinae</taxon>
        <taxon>Satyrini</taxon>
        <taxon>Parargina</taxon>
        <taxon>Pararge</taxon>
    </lineage>
</organism>
<comment type="caution">
    <text evidence="2">The sequence shown here is derived from an EMBL/GenBank/DDBJ whole genome shotgun (WGS) entry which is preliminary data.</text>
</comment>
<name>A0A8S4RKP2_9NEOP</name>
<reference evidence="2" key="1">
    <citation type="submission" date="2022-03" db="EMBL/GenBank/DDBJ databases">
        <authorList>
            <person name="Lindestad O."/>
        </authorList>
    </citation>
    <scope>NUCLEOTIDE SEQUENCE</scope>
</reference>
<keyword evidence="3" id="KW-1185">Reference proteome</keyword>
<sequence>MDQANGPFDAYEEKPRSKSHNQCRYNRAVSREVQCGSAKATLGREAKRAPCRGGPRGGARRSHSAAPKPASHGDQPAPPAAQRAACADHGDHTPAHAHTGYYLSYIILPTPMLQILHRRF</sequence>
<proteinExistence type="predicted"/>
<evidence type="ECO:0000313" key="2">
    <source>
        <dbReference type="EMBL" id="CAH2236530.1"/>
    </source>
</evidence>
<protein>
    <submittedName>
        <fullName evidence="2">Jg8013 protein</fullName>
    </submittedName>
</protein>
<dbReference type="AlphaFoldDB" id="A0A8S4RKP2"/>
<dbReference type="EMBL" id="CAKXAJ010025209">
    <property type="protein sequence ID" value="CAH2236530.1"/>
    <property type="molecule type" value="Genomic_DNA"/>
</dbReference>
<evidence type="ECO:0000313" key="3">
    <source>
        <dbReference type="Proteomes" id="UP000838756"/>
    </source>
</evidence>
<accession>A0A8S4RKP2</accession>
<dbReference type="Proteomes" id="UP000838756">
    <property type="component" value="Unassembled WGS sequence"/>
</dbReference>